<dbReference type="KEGG" id="sgn:SGRA_4163"/>
<gene>
    <name evidence="1" type="ordered locus">SGRA_4163</name>
</gene>
<reference evidence="1 2" key="1">
    <citation type="journal article" date="2012" name="Stand. Genomic Sci.">
        <title>Complete genome sequencing and analysis of Saprospira grandis str. Lewin, a predatory marine bacterium.</title>
        <authorList>
            <person name="Saw J.H."/>
            <person name="Yuryev A."/>
            <person name="Kanbe M."/>
            <person name="Hou S."/>
            <person name="Young A.G."/>
            <person name="Aizawa S."/>
            <person name="Alam M."/>
        </authorList>
    </citation>
    <scope>NUCLEOTIDE SEQUENCE [LARGE SCALE GENOMIC DNA]</scope>
    <source>
        <strain evidence="1 2">Lewin</strain>
    </source>
</reference>
<accession>H6L8S2</accession>
<proteinExistence type="predicted"/>
<sequence length="65" mass="7779">MKKSIHRHQASFFQEEFLSLFLTQLLIESRYLKGGFKGRRKKPREKLRLCGLAMRRGGRRPDQVF</sequence>
<dbReference type="EMBL" id="CP002831">
    <property type="protein sequence ID" value="AFC26878.1"/>
    <property type="molecule type" value="Genomic_DNA"/>
</dbReference>
<organism evidence="1 2">
    <name type="scientific">Saprospira grandis (strain Lewin)</name>
    <dbReference type="NCBI Taxonomy" id="984262"/>
    <lineage>
        <taxon>Bacteria</taxon>
        <taxon>Pseudomonadati</taxon>
        <taxon>Bacteroidota</taxon>
        <taxon>Saprospiria</taxon>
        <taxon>Saprospirales</taxon>
        <taxon>Saprospiraceae</taxon>
        <taxon>Saprospira</taxon>
    </lineage>
</organism>
<dbReference type="AlphaFoldDB" id="H6L8S2"/>
<name>H6L8S2_SAPGL</name>
<keyword evidence="2" id="KW-1185">Reference proteome</keyword>
<dbReference type="HOGENOM" id="CLU_2847358_0_0_10"/>
<evidence type="ECO:0000313" key="1">
    <source>
        <dbReference type="EMBL" id="AFC26878.1"/>
    </source>
</evidence>
<dbReference type="Proteomes" id="UP000007519">
    <property type="component" value="Chromosome"/>
</dbReference>
<evidence type="ECO:0000313" key="2">
    <source>
        <dbReference type="Proteomes" id="UP000007519"/>
    </source>
</evidence>
<protein>
    <submittedName>
        <fullName evidence="1">Uncharacterized protein</fullName>
    </submittedName>
</protein>